<dbReference type="InterPro" id="IPR002934">
    <property type="entry name" value="Polymerase_NTP_transf_dom"/>
</dbReference>
<protein>
    <submittedName>
        <fullName evidence="11">Nucleotidyltransferase</fullName>
    </submittedName>
</protein>
<keyword evidence="3 11" id="KW-0808">Transferase</keyword>
<keyword evidence="6" id="KW-0547">Nucleotide-binding</keyword>
<reference evidence="11 12" key="1">
    <citation type="submission" date="2016-04" db="EMBL/GenBank/DDBJ databases">
        <title>Draft genome sequence of freshwater magnetotactic bacteria Magnetospirillum marisnigri SP-1 and Magnetospirillum moscoviense BB-1.</title>
        <authorList>
            <person name="Koziaeva V."/>
            <person name="Dziuba M.V."/>
            <person name="Ivanov T.M."/>
            <person name="Kuznetsov B."/>
            <person name="Grouzdev D.S."/>
        </authorList>
    </citation>
    <scope>NUCLEOTIDE SEQUENCE [LARGE SCALE GENOMIC DNA]</scope>
    <source>
        <strain evidence="11 12">SP-1</strain>
    </source>
</reference>
<comment type="similarity">
    <text evidence="9">Belongs to the MntA antitoxin family.</text>
</comment>
<sequence length="102" mass="11354">MGQVPKLEEVIAILRAHEDFYRAKGVTRMAVFGSVARGDAGPDSDVDLVIDYDRESRFSLLTLCGVQNDTADWLGRKVDVLTWDALKPRISKRVAEEAADVF</sequence>
<keyword evidence="2" id="KW-1277">Toxin-antitoxin system</keyword>
<dbReference type="PANTHER" id="PTHR33571:SF12">
    <property type="entry name" value="BSL3053 PROTEIN"/>
    <property type="match status" value="1"/>
</dbReference>
<keyword evidence="4" id="KW-0548">Nucleotidyltransferase</keyword>
<dbReference type="Pfam" id="PF01909">
    <property type="entry name" value="NTP_transf_2"/>
    <property type="match status" value="1"/>
</dbReference>
<evidence type="ECO:0000256" key="7">
    <source>
        <dbReference type="ARBA" id="ARBA00022840"/>
    </source>
</evidence>
<keyword evidence="8" id="KW-0460">Magnesium</keyword>
<dbReference type="InterPro" id="IPR043519">
    <property type="entry name" value="NT_sf"/>
</dbReference>
<dbReference type="OrthoDB" id="559450at2"/>
<dbReference type="GO" id="GO:0005524">
    <property type="term" value="F:ATP binding"/>
    <property type="evidence" value="ECO:0007669"/>
    <property type="project" value="UniProtKB-KW"/>
</dbReference>
<dbReference type="SUPFAM" id="SSF81301">
    <property type="entry name" value="Nucleotidyltransferase"/>
    <property type="match status" value="1"/>
</dbReference>
<comment type="caution">
    <text evidence="11">The sequence shown here is derived from an EMBL/GenBank/DDBJ whole genome shotgun (WGS) entry which is preliminary data.</text>
</comment>
<evidence type="ECO:0000256" key="1">
    <source>
        <dbReference type="ARBA" id="ARBA00001946"/>
    </source>
</evidence>
<dbReference type="Proteomes" id="UP000078428">
    <property type="component" value="Unassembled WGS sequence"/>
</dbReference>
<dbReference type="Gene3D" id="3.30.460.10">
    <property type="entry name" value="Beta Polymerase, domain 2"/>
    <property type="match status" value="1"/>
</dbReference>
<feature type="domain" description="Polymerase nucleotidyl transferase" evidence="10">
    <location>
        <begin position="22"/>
        <end position="98"/>
    </location>
</feature>
<keyword evidence="7" id="KW-0067">ATP-binding</keyword>
<evidence type="ECO:0000313" key="11">
    <source>
        <dbReference type="EMBL" id="OAN54116.1"/>
    </source>
</evidence>
<gene>
    <name evidence="11" type="ORF">A6A04_12815</name>
</gene>
<evidence type="ECO:0000256" key="5">
    <source>
        <dbReference type="ARBA" id="ARBA00022723"/>
    </source>
</evidence>
<evidence type="ECO:0000259" key="10">
    <source>
        <dbReference type="Pfam" id="PF01909"/>
    </source>
</evidence>
<evidence type="ECO:0000313" key="12">
    <source>
        <dbReference type="Proteomes" id="UP000078428"/>
    </source>
</evidence>
<comment type="cofactor">
    <cofactor evidence="1">
        <name>Mg(2+)</name>
        <dbReference type="ChEBI" id="CHEBI:18420"/>
    </cofactor>
</comment>
<organism evidence="11 12">
    <name type="scientific">Paramagnetospirillum marisnigri</name>
    <dbReference type="NCBI Taxonomy" id="1285242"/>
    <lineage>
        <taxon>Bacteria</taxon>
        <taxon>Pseudomonadati</taxon>
        <taxon>Pseudomonadota</taxon>
        <taxon>Alphaproteobacteria</taxon>
        <taxon>Rhodospirillales</taxon>
        <taxon>Magnetospirillaceae</taxon>
        <taxon>Paramagnetospirillum</taxon>
    </lineage>
</organism>
<dbReference type="EMBL" id="LWQT01000037">
    <property type="protein sequence ID" value="OAN54116.1"/>
    <property type="molecule type" value="Genomic_DNA"/>
</dbReference>
<evidence type="ECO:0000256" key="9">
    <source>
        <dbReference type="ARBA" id="ARBA00038276"/>
    </source>
</evidence>
<dbReference type="RefSeq" id="WP_082914648.1">
    <property type="nucleotide sequence ID" value="NZ_LWQT01000037.1"/>
</dbReference>
<keyword evidence="5" id="KW-0479">Metal-binding</keyword>
<dbReference type="STRING" id="1285242.A6A04_12815"/>
<dbReference type="GO" id="GO:0046872">
    <property type="term" value="F:metal ion binding"/>
    <property type="evidence" value="ECO:0007669"/>
    <property type="project" value="UniProtKB-KW"/>
</dbReference>
<evidence type="ECO:0000256" key="6">
    <source>
        <dbReference type="ARBA" id="ARBA00022741"/>
    </source>
</evidence>
<dbReference type="AlphaFoldDB" id="A0A178MXA0"/>
<name>A0A178MXA0_9PROT</name>
<evidence type="ECO:0000256" key="3">
    <source>
        <dbReference type="ARBA" id="ARBA00022679"/>
    </source>
</evidence>
<evidence type="ECO:0000256" key="4">
    <source>
        <dbReference type="ARBA" id="ARBA00022695"/>
    </source>
</evidence>
<dbReference type="CDD" id="cd05403">
    <property type="entry name" value="NT_KNTase_like"/>
    <property type="match status" value="1"/>
</dbReference>
<dbReference type="GO" id="GO:0016779">
    <property type="term" value="F:nucleotidyltransferase activity"/>
    <property type="evidence" value="ECO:0007669"/>
    <property type="project" value="UniProtKB-KW"/>
</dbReference>
<dbReference type="PANTHER" id="PTHR33571">
    <property type="entry name" value="SSL8005 PROTEIN"/>
    <property type="match status" value="1"/>
</dbReference>
<dbReference type="InterPro" id="IPR052038">
    <property type="entry name" value="Type-VII_TA_antitoxin"/>
</dbReference>
<keyword evidence="12" id="KW-1185">Reference proteome</keyword>
<accession>A0A178MXA0</accession>
<evidence type="ECO:0000256" key="8">
    <source>
        <dbReference type="ARBA" id="ARBA00022842"/>
    </source>
</evidence>
<proteinExistence type="inferred from homology"/>
<evidence type="ECO:0000256" key="2">
    <source>
        <dbReference type="ARBA" id="ARBA00022649"/>
    </source>
</evidence>